<dbReference type="Gene3D" id="3.40.50.150">
    <property type="entry name" value="Vaccinia Virus protein VP39"/>
    <property type="match status" value="1"/>
</dbReference>
<dbReference type="PANTHER" id="PTHR43861:SF1">
    <property type="entry name" value="TRANS-ACONITATE 2-METHYLTRANSFERASE"/>
    <property type="match status" value="1"/>
</dbReference>
<sequence length="250" mass="27095">MAGVDPDEEQARAWWNAWSESFQSEGGHSIAIAFGPGASEEDDLGLLGNVSGTDTVELGCGGAQFGIALAQQGANVTGVDISEEQLSYAQGLAEEHDVDVNFIHNSVTDLSDISGGTFDLAVSAFAFQWVEDLGACFSEAARVLRDGGTLVFSVDHPYYKIIDPESHEFKKSYFDDSPRRAYSDSFDAEMVVYSRGVGETVQLLNDAGFSVEAIREPGYENPEEYEAEYGSFKPELMAKVPPTIVYSARI</sequence>
<dbReference type="Pfam" id="PF08241">
    <property type="entry name" value="Methyltransf_11"/>
    <property type="match status" value="1"/>
</dbReference>
<dbReference type="PANTHER" id="PTHR43861">
    <property type="entry name" value="TRANS-ACONITATE 2-METHYLTRANSFERASE-RELATED"/>
    <property type="match status" value="1"/>
</dbReference>
<keyword evidence="2" id="KW-0808">Transferase</keyword>
<dbReference type="CDD" id="cd02440">
    <property type="entry name" value="AdoMet_MTases"/>
    <property type="match status" value="1"/>
</dbReference>
<protein>
    <submittedName>
        <fullName evidence="2">Putative methyltransferase</fullName>
    </submittedName>
</protein>
<gene>
    <name evidence="2" type="ORF">C450_03452</name>
</gene>
<dbReference type="STRING" id="1227456.C450_03452"/>
<dbReference type="AlphaFoldDB" id="M0NB68"/>
<dbReference type="EMBL" id="AOME01000015">
    <property type="protein sequence ID" value="EMA55091.1"/>
    <property type="molecule type" value="Genomic_DNA"/>
</dbReference>
<dbReference type="Proteomes" id="UP000011625">
    <property type="component" value="Unassembled WGS sequence"/>
</dbReference>
<dbReference type="RefSeq" id="WP_005040028.1">
    <property type="nucleotide sequence ID" value="NZ_AOME01000015.1"/>
</dbReference>
<keyword evidence="2" id="KW-0489">Methyltransferase</keyword>
<feature type="domain" description="Methyltransferase type 11" evidence="1">
    <location>
        <begin position="57"/>
        <end position="152"/>
    </location>
</feature>
<comment type="caution">
    <text evidence="2">The sequence shown here is derived from an EMBL/GenBank/DDBJ whole genome shotgun (WGS) entry which is preliminary data.</text>
</comment>
<proteinExistence type="predicted"/>
<dbReference type="SUPFAM" id="SSF53335">
    <property type="entry name" value="S-adenosyl-L-methionine-dependent methyltransferases"/>
    <property type="match status" value="1"/>
</dbReference>
<dbReference type="OrthoDB" id="57427at2157"/>
<evidence type="ECO:0000259" key="1">
    <source>
        <dbReference type="Pfam" id="PF08241"/>
    </source>
</evidence>
<keyword evidence="3" id="KW-1185">Reference proteome</keyword>
<reference evidence="2 3" key="1">
    <citation type="journal article" date="2014" name="PLoS Genet.">
        <title>Phylogenetically driven sequencing of extremely halophilic archaea reveals strategies for static and dynamic osmo-response.</title>
        <authorList>
            <person name="Becker E.A."/>
            <person name="Seitzer P.M."/>
            <person name="Tritt A."/>
            <person name="Larsen D."/>
            <person name="Krusor M."/>
            <person name="Yao A.I."/>
            <person name="Wu D."/>
            <person name="Madern D."/>
            <person name="Eisen J.A."/>
            <person name="Darling A.E."/>
            <person name="Facciotti M.T."/>
        </authorList>
    </citation>
    <scope>NUCLEOTIDE SEQUENCE [LARGE SCALE GENOMIC DNA]</scope>
    <source>
        <strain evidence="2 3">DSM 8989</strain>
    </source>
</reference>
<dbReference type="InterPro" id="IPR029063">
    <property type="entry name" value="SAM-dependent_MTases_sf"/>
</dbReference>
<evidence type="ECO:0000313" key="2">
    <source>
        <dbReference type="EMBL" id="EMA55091.1"/>
    </source>
</evidence>
<name>M0NB68_9EURY</name>
<dbReference type="GO" id="GO:0008757">
    <property type="term" value="F:S-adenosylmethionine-dependent methyltransferase activity"/>
    <property type="evidence" value="ECO:0007669"/>
    <property type="project" value="InterPro"/>
</dbReference>
<dbReference type="GO" id="GO:0032259">
    <property type="term" value="P:methylation"/>
    <property type="evidence" value="ECO:0007669"/>
    <property type="project" value="UniProtKB-KW"/>
</dbReference>
<evidence type="ECO:0000313" key="3">
    <source>
        <dbReference type="Proteomes" id="UP000011625"/>
    </source>
</evidence>
<organism evidence="2 3">
    <name type="scientific">Halococcus salifodinae DSM 8989</name>
    <dbReference type="NCBI Taxonomy" id="1227456"/>
    <lineage>
        <taxon>Archaea</taxon>
        <taxon>Methanobacteriati</taxon>
        <taxon>Methanobacteriota</taxon>
        <taxon>Stenosarchaea group</taxon>
        <taxon>Halobacteria</taxon>
        <taxon>Halobacteriales</taxon>
        <taxon>Halococcaceae</taxon>
        <taxon>Halococcus</taxon>
    </lineage>
</organism>
<accession>M0NB68</accession>
<dbReference type="InterPro" id="IPR013216">
    <property type="entry name" value="Methyltransf_11"/>
</dbReference>